<evidence type="ECO:0000313" key="2">
    <source>
        <dbReference type="EMBL" id="TQD73415.1"/>
    </source>
</evidence>
<comment type="caution">
    <text evidence="2">The sequence shown here is derived from an EMBL/GenBank/DDBJ whole genome shotgun (WGS) entry which is preliminary data.</text>
</comment>
<organism evidence="2 3">
    <name type="scientific">Malus baccata</name>
    <name type="common">Siberian crab apple</name>
    <name type="synonym">Pyrus baccata</name>
    <dbReference type="NCBI Taxonomy" id="106549"/>
    <lineage>
        <taxon>Eukaryota</taxon>
        <taxon>Viridiplantae</taxon>
        <taxon>Streptophyta</taxon>
        <taxon>Embryophyta</taxon>
        <taxon>Tracheophyta</taxon>
        <taxon>Spermatophyta</taxon>
        <taxon>Magnoliopsida</taxon>
        <taxon>eudicotyledons</taxon>
        <taxon>Gunneridae</taxon>
        <taxon>Pentapetalae</taxon>
        <taxon>rosids</taxon>
        <taxon>fabids</taxon>
        <taxon>Rosales</taxon>
        <taxon>Rosaceae</taxon>
        <taxon>Amygdaloideae</taxon>
        <taxon>Maleae</taxon>
        <taxon>Malus</taxon>
    </lineage>
</organism>
<evidence type="ECO:0000256" key="1">
    <source>
        <dbReference type="SAM" id="MobiDB-lite"/>
    </source>
</evidence>
<reference evidence="2 3" key="1">
    <citation type="journal article" date="2019" name="G3 (Bethesda)">
        <title>Sequencing of a Wild Apple (Malus baccata) Genome Unravels the Differences Between Cultivated and Wild Apple Species Regarding Disease Resistance and Cold Tolerance.</title>
        <authorList>
            <person name="Chen X."/>
        </authorList>
    </citation>
    <scope>NUCLEOTIDE SEQUENCE [LARGE SCALE GENOMIC DNA]</scope>
    <source>
        <strain evidence="3">cv. Shandingzi</strain>
        <tissue evidence="2">Leaves</tissue>
    </source>
</reference>
<accession>A0A540KGQ9</accession>
<keyword evidence="3" id="KW-1185">Reference proteome</keyword>
<sequence>MRNLLLLFQLKWAGRNRSLPTAASKKLDSLPKEMKASEERHQSDKEVLSKILEELKQASKAEGISQEKLSSPPSRPVHVSPLRVKPSKSSPLPKAAKSPTPAINEPIVPKIPVVSEVTSPRASPALSPSN</sequence>
<feature type="compositionally biased region" description="Low complexity" evidence="1">
    <location>
        <begin position="69"/>
        <end position="99"/>
    </location>
</feature>
<dbReference type="EMBL" id="VIEB01001289">
    <property type="protein sequence ID" value="TQD73415.1"/>
    <property type="molecule type" value="Genomic_DNA"/>
</dbReference>
<feature type="compositionally biased region" description="Basic and acidic residues" evidence="1">
    <location>
        <begin position="25"/>
        <end position="59"/>
    </location>
</feature>
<proteinExistence type="predicted"/>
<gene>
    <name evidence="2" type="ORF">C1H46_041048</name>
</gene>
<evidence type="ECO:0000313" key="3">
    <source>
        <dbReference type="Proteomes" id="UP000315295"/>
    </source>
</evidence>
<dbReference type="Proteomes" id="UP000315295">
    <property type="component" value="Unassembled WGS sequence"/>
</dbReference>
<dbReference type="AlphaFoldDB" id="A0A540KGQ9"/>
<protein>
    <submittedName>
        <fullName evidence="2">Uncharacterized protein</fullName>
    </submittedName>
</protein>
<name>A0A540KGQ9_MALBA</name>
<feature type="region of interest" description="Disordered" evidence="1">
    <location>
        <begin position="19"/>
        <end position="108"/>
    </location>
</feature>